<dbReference type="SUPFAM" id="SSF55729">
    <property type="entry name" value="Acyl-CoA N-acyltransferases (Nat)"/>
    <property type="match status" value="1"/>
</dbReference>
<dbReference type="GO" id="GO:0016746">
    <property type="term" value="F:acyltransferase activity"/>
    <property type="evidence" value="ECO:0007669"/>
    <property type="project" value="UniProtKB-KW"/>
</dbReference>
<dbReference type="RefSeq" id="WP_378754164.1">
    <property type="nucleotide sequence ID" value="NZ_JBHSSV010000031.1"/>
</dbReference>
<dbReference type="Proteomes" id="UP001597042">
    <property type="component" value="Unassembled WGS sequence"/>
</dbReference>
<dbReference type="InterPro" id="IPR016181">
    <property type="entry name" value="Acyl_CoA_acyltransferase"/>
</dbReference>
<organism evidence="2 3">
    <name type="scientific">Microbacterium koreense</name>
    <dbReference type="NCBI Taxonomy" id="323761"/>
    <lineage>
        <taxon>Bacteria</taxon>
        <taxon>Bacillati</taxon>
        <taxon>Actinomycetota</taxon>
        <taxon>Actinomycetes</taxon>
        <taxon>Micrococcales</taxon>
        <taxon>Microbacteriaceae</taxon>
        <taxon>Microbacterium</taxon>
    </lineage>
</organism>
<evidence type="ECO:0000313" key="3">
    <source>
        <dbReference type="Proteomes" id="UP001597042"/>
    </source>
</evidence>
<evidence type="ECO:0000313" key="2">
    <source>
        <dbReference type="EMBL" id="MFD0780330.1"/>
    </source>
</evidence>
<keyword evidence="2" id="KW-0808">Transferase</keyword>
<dbReference type="EC" id="2.3.1.-" evidence="2"/>
<sequence>MSEPTEDTSITRNDTEHRYEIHVGDVLAGFTEFEVNGRGAYVYPHTVIDPAFRGRGLSGELIGYAMRDSAARGETVVPVCPAVVKWLRENEVPGLDIAWRSES</sequence>
<comment type="caution">
    <text evidence="2">The sequence shown here is derived from an EMBL/GenBank/DDBJ whole genome shotgun (WGS) entry which is preliminary data.</text>
</comment>
<protein>
    <submittedName>
        <fullName evidence="2">GNAT family N-acetyltransferase</fullName>
        <ecNumber evidence="2">2.3.1.-</ecNumber>
    </submittedName>
</protein>
<accession>A0ABW2ZP61</accession>
<evidence type="ECO:0000259" key="1">
    <source>
        <dbReference type="PROSITE" id="PS51729"/>
    </source>
</evidence>
<dbReference type="InterPro" id="IPR031165">
    <property type="entry name" value="GNAT_YJDJ"/>
</dbReference>
<proteinExistence type="predicted"/>
<dbReference type="EMBL" id="JBHTIM010000001">
    <property type="protein sequence ID" value="MFD0780330.1"/>
    <property type="molecule type" value="Genomic_DNA"/>
</dbReference>
<gene>
    <name evidence="2" type="ORF">ACFQZV_03320</name>
</gene>
<dbReference type="Gene3D" id="3.40.630.30">
    <property type="match status" value="1"/>
</dbReference>
<name>A0ABW2ZP61_9MICO</name>
<dbReference type="Pfam" id="PF14542">
    <property type="entry name" value="Acetyltransf_CG"/>
    <property type="match status" value="1"/>
</dbReference>
<dbReference type="CDD" id="cd04301">
    <property type="entry name" value="NAT_SF"/>
    <property type="match status" value="1"/>
</dbReference>
<feature type="domain" description="N-acetyltransferase" evidence="1">
    <location>
        <begin position="11"/>
        <end position="100"/>
    </location>
</feature>
<dbReference type="PROSITE" id="PS51729">
    <property type="entry name" value="GNAT_YJDJ"/>
    <property type="match status" value="1"/>
</dbReference>
<keyword evidence="3" id="KW-1185">Reference proteome</keyword>
<reference evidence="3" key="1">
    <citation type="journal article" date="2019" name="Int. J. Syst. Evol. Microbiol.">
        <title>The Global Catalogue of Microorganisms (GCM) 10K type strain sequencing project: providing services to taxonomists for standard genome sequencing and annotation.</title>
        <authorList>
            <consortium name="The Broad Institute Genomics Platform"/>
            <consortium name="The Broad Institute Genome Sequencing Center for Infectious Disease"/>
            <person name="Wu L."/>
            <person name="Ma J."/>
        </authorList>
    </citation>
    <scope>NUCLEOTIDE SEQUENCE [LARGE SCALE GENOMIC DNA]</scope>
    <source>
        <strain evidence="3">CCUG 50754</strain>
    </source>
</reference>
<keyword evidence="2" id="KW-0012">Acyltransferase</keyword>